<dbReference type="HOGENOM" id="CLU_1188688_0_0_0"/>
<dbReference type="Proteomes" id="UP000008631">
    <property type="component" value="Chromosome"/>
</dbReference>
<gene>
    <name evidence="2" type="ordered locus">Isop_2010</name>
</gene>
<dbReference type="EMBL" id="CP002353">
    <property type="protein sequence ID" value="ADV62590.1"/>
    <property type="molecule type" value="Genomic_DNA"/>
</dbReference>
<dbReference type="AlphaFoldDB" id="E8R371"/>
<name>E8R371_ISOPI</name>
<accession>E8R371</accession>
<keyword evidence="3" id="KW-1185">Reference proteome</keyword>
<feature type="compositionally biased region" description="Pro residues" evidence="1">
    <location>
        <begin position="73"/>
        <end position="89"/>
    </location>
</feature>
<feature type="compositionally biased region" description="Basic and acidic residues" evidence="1">
    <location>
        <begin position="11"/>
        <end position="23"/>
    </location>
</feature>
<reference key="1">
    <citation type="submission" date="2010-11" db="EMBL/GenBank/DDBJ databases">
        <title>The complete sequence of chromosome of Isophaera pallida ATCC 43644.</title>
        <authorList>
            <consortium name="US DOE Joint Genome Institute (JGI-PGF)"/>
            <person name="Lucas S."/>
            <person name="Copeland A."/>
            <person name="Lapidus A."/>
            <person name="Bruce D."/>
            <person name="Goodwin L."/>
            <person name="Pitluck S."/>
            <person name="Kyrpides N."/>
            <person name="Mavromatis K."/>
            <person name="Pagani I."/>
            <person name="Ivanova N."/>
            <person name="Saunders E."/>
            <person name="Brettin T."/>
            <person name="Detter J.C."/>
            <person name="Han C."/>
            <person name="Tapia R."/>
            <person name="Land M."/>
            <person name="Hauser L."/>
            <person name="Markowitz V."/>
            <person name="Cheng J.-F."/>
            <person name="Hugenholtz P."/>
            <person name="Woyke T."/>
            <person name="Wu D."/>
            <person name="Eisen J.A."/>
        </authorList>
    </citation>
    <scope>NUCLEOTIDE SEQUENCE</scope>
    <source>
        <strain>ATCC 43644</strain>
    </source>
</reference>
<dbReference type="InParanoid" id="E8R371"/>
<organism evidence="2 3">
    <name type="scientific">Isosphaera pallida (strain ATCC 43644 / DSM 9630 / IS1B)</name>
    <dbReference type="NCBI Taxonomy" id="575540"/>
    <lineage>
        <taxon>Bacteria</taxon>
        <taxon>Pseudomonadati</taxon>
        <taxon>Planctomycetota</taxon>
        <taxon>Planctomycetia</taxon>
        <taxon>Isosphaerales</taxon>
        <taxon>Isosphaeraceae</taxon>
        <taxon>Isosphaera</taxon>
    </lineage>
</organism>
<sequence>MFKKLARSWCRKSDESNKPRMSENRALGRRVRRMTPELEDLEPKIALSGMSADTPMAQPEPPTNRPRMVQPPANRPPAASNPPTFPRPLPPHLHPKIGPVDEEEVFTSGPIINILKPPAPGETTNKLLTPEQRERMNVYLGVNRWGLIIPNIETIDWLQPIWNATNGPMLEYVILRDPEDYEFWFDLDELFPHEPISRIVQTPDGPKEELFPWITHEQIIYYLVVPSLRSIPF</sequence>
<feature type="compositionally biased region" description="Basic residues" evidence="1">
    <location>
        <begin position="1"/>
        <end position="10"/>
    </location>
</feature>
<dbReference type="KEGG" id="ipa:Isop_2010"/>
<proteinExistence type="predicted"/>
<reference evidence="2 3" key="2">
    <citation type="journal article" date="2011" name="Stand. Genomic Sci.">
        <title>Complete genome sequence of Isosphaera pallida type strain (IS1B).</title>
        <authorList>
            <consortium name="US DOE Joint Genome Institute (JGI-PGF)"/>
            <person name="Goker M."/>
            <person name="Cleland D."/>
            <person name="Saunders E."/>
            <person name="Lapidus A."/>
            <person name="Nolan M."/>
            <person name="Lucas S."/>
            <person name="Hammon N."/>
            <person name="Deshpande S."/>
            <person name="Cheng J.F."/>
            <person name="Tapia R."/>
            <person name="Han C."/>
            <person name="Goodwin L."/>
            <person name="Pitluck S."/>
            <person name="Liolios K."/>
            <person name="Pagani I."/>
            <person name="Ivanova N."/>
            <person name="Mavromatis K."/>
            <person name="Pati A."/>
            <person name="Chen A."/>
            <person name="Palaniappan K."/>
            <person name="Land M."/>
            <person name="Hauser L."/>
            <person name="Chang Y.J."/>
            <person name="Jeffries C.D."/>
            <person name="Detter J.C."/>
            <person name="Beck B."/>
            <person name="Woyke T."/>
            <person name="Bristow J."/>
            <person name="Eisen J.A."/>
            <person name="Markowitz V."/>
            <person name="Hugenholtz P."/>
            <person name="Kyrpides N.C."/>
            <person name="Klenk H.P."/>
        </authorList>
    </citation>
    <scope>NUCLEOTIDE SEQUENCE [LARGE SCALE GENOMIC DNA]</scope>
    <source>
        <strain evidence="3">ATCC 43644 / DSM 9630 / IS1B</strain>
    </source>
</reference>
<feature type="region of interest" description="Disordered" evidence="1">
    <location>
        <begin position="1"/>
        <end position="89"/>
    </location>
</feature>
<protein>
    <submittedName>
        <fullName evidence="2">Uncharacterized protein</fullName>
    </submittedName>
</protein>
<evidence type="ECO:0000313" key="2">
    <source>
        <dbReference type="EMBL" id="ADV62590.1"/>
    </source>
</evidence>
<evidence type="ECO:0000256" key="1">
    <source>
        <dbReference type="SAM" id="MobiDB-lite"/>
    </source>
</evidence>
<evidence type="ECO:0000313" key="3">
    <source>
        <dbReference type="Proteomes" id="UP000008631"/>
    </source>
</evidence>